<dbReference type="EMBL" id="CP158299">
    <property type="protein sequence ID" value="XBV85311.1"/>
    <property type="molecule type" value="Genomic_DNA"/>
</dbReference>
<proteinExistence type="predicted"/>
<reference evidence="1" key="1">
    <citation type="submission" date="2024-06" db="EMBL/GenBank/DDBJ databases">
        <title>Draft Genome Sequence of Deinococcus sonorensis Type Strain KR-87, a Biofilm Producing Representative of the Genus Deinococcus.</title>
        <authorList>
            <person name="Boren L.S."/>
            <person name="Grosso R.A."/>
            <person name="Hugenberg-Cox A.N."/>
            <person name="Hill J.T.E."/>
            <person name="Albert C.M."/>
            <person name="Tuohy J.M."/>
        </authorList>
    </citation>
    <scope>NUCLEOTIDE SEQUENCE</scope>
    <source>
        <strain evidence="1">KR-87</strain>
    </source>
</reference>
<organism evidence="1">
    <name type="scientific">Deinococcus sonorensis KR-87</name>
    <dbReference type="NCBI Taxonomy" id="694439"/>
    <lineage>
        <taxon>Bacteria</taxon>
        <taxon>Thermotogati</taxon>
        <taxon>Deinococcota</taxon>
        <taxon>Deinococci</taxon>
        <taxon>Deinococcales</taxon>
        <taxon>Deinococcaceae</taxon>
        <taxon>Deinococcus</taxon>
    </lineage>
</organism>
<dbReference type="Pfam" id="PF11927">
    <property type="entry name" value="HODM_asu-like"/>
    <property type="match status" value="1"/>
</dbReference>
<accession>A0AAU7UA98</accession>
<protein>
    <submittedName>
        <fullName evidence="1">Heme-dependent oxidative N-demethylase subunit alpha family protein</fullName>
    </submittedName>
</protein>
<dbReference type="KEGG" id="dsc:ABOD76_18020"/>
<dbReference type="AlphaFoldDB" id="A0AAU7UA98"/>
<dbReference type="InterPro" id="IPR021848">
    <property type="entry name" value="HODM_asu-like"/>
</dbReference>
<gene>
    <name evidence="1" type="ORF">ABOD76_18020</name>
</gene>
<sequence>MLDQAPTVYHPYLSGRYTVSAGLYRLGVQPVEGRVEHHTFAFDRSYPAFVASKVQARRRALHEYVAEAALQPRLRRAVLAWLVQAAVHDAGGGLTWDGHTFSNRWLGWAAGLDLEGGSCGPVRHFPAPLAHLVQGVEPLNALDFLAMNVPEDLAIVARTAQGHDYLAAVHVLSPQHWNPLDKVGRNFVTVHAPVAGSGPMNATAPRLLDAVIGRGPFVRFAWGLAMSAWLDHHPNAEPDGDRDGTPDFDPARAYLRVERQTLHGFPVAQGALFTIRPYVYPLAEVLNPERAAALASALRSMTPEQQLYKGMAHTMPAVLAWLDRQAQPLT</sequence>
<dbReference type="RefSeq" id="WP_350243348.1">
    <property type="nucleotide sequence ID" value="NZ_CP158299.1"/>
</dbReference>
<name>A0AAU7UA98_9DEIO</name>
<evidence type="ECO:0000313" key="1">
    <source>
        <dbReference type="EMBL" id="XBV85311.1"/>
    </source>
</evidence>